<accession>A0A061R4L2</accession>
<keyword evidence="2 3" id="KW-0802">TPR repeat</keyword>
<dbReference type="AlphaFoldDB" id="A0A061R4L2"/>
<organism evidence="6">
    <name type="scientific">Tetraselmis sp. GSL018</name>
    <dbReference type="NCBI Taxonomy" id="582737"/>
    <lineage>
        <taxon>Eukaryota</taxon>
        <taxon>Viridiplantae</taxon>
        <taxon>Chlorophyta</taxon>
        <taxon>core chlorophytes</taxon>
        <taxon>Chlorodendrophyceae</taxon>
        <taxon>Chlorodendrales</taxon>
        <taxon>Chlorodendraceae</taxon>
        <taxon>Tetraselmis</taxon>
    </lineage>
</organism>
<dbReference type="Gene3D" id="6.10.250.3420">
    <property type="match status" value="1"/>
</dbReference>
<dbReference type="GO" id="GO:0030544">
    <property type="term" value="F:Hsp70 protein binding"/>
    <property type="evidence" value="ECO:0007669"/>
    <property type="project" value="TreeGrafter"/>
</dbReference>
<evidence type="ECO:0000313" key="6">
    <source>
        <dbReference type="EMBL" id="JAC67867.1"/>
    </source>
</evidence>
<protein>
    <submittedName>
        <fullName evidence="6">Suppressor of tumorigenicity protein 13</fullName>
    </submittedName>
</protein>
<evidence type="ECO:0000256" key="2">
    <source>
        <dbReference type="ARBA" id="ARBA00022803"/>
    </source>
</evidence>
<dbReference type="SUPFAM" id="SSF48452">
    <property type="entry name" value="TPR-like"/>
    <property type="match status" value="1"/>
</dbReference>
<feature type="compositionally biased region" description="Basic and acidic residues" evidence="4">
    <location>
        <begin position="22"/>
        <end position="42"/>
    </location>
</feature>
<sequence length="436" mass="47793">MSVFRDCSCDCTTPEVDWFEPSDNKRKAERGQKAGLDSKRQDCSTTVHSTVMLDRNNLEPAKELLNAVMRNPQLVHDPDLRFIKNFLAHFGCSQFPSENFGKTRSGDHSRSGGTSGEGQATNGSEDVSSTHRYPGEPECEEDDYLEERIDEKLIAPETVAPPPLGRDPAIEPSAPEMERAAEQKLLGTRAVEEGDMERAIEHFTLALQLLPSALLYARRAEALLREKRPTAALQDCNEALKLNSDSAKALKTRGGVYRALGEWEKACRDLSQGLSIDFDEESSKLHQECLGFYESVQAKKRARERREQIRLEEEMRQRGGPPSPSGQMRAFMEDPQMVAALKNPKVPTTRRHCKALRASEPFQTPQSPFVFPPCIRPSSVGGAPVCGGGMSTWEEDGCQAQGSTMDGGVLGSVPGIGEGKHAAGLRAARALGGPRG</sequence>
<feature type="compositionally biased region" description="Polar residues" evidence="4">
    <location>
        <begin position="117"/>
        <end position="131"/>
    </location>
</feature>
<dbReference type="SMART" id="SM00028">
    <property type="entry name" value="TPR"/>
    <property type="match status" value="2"/>
</dbReference>
<evidence type="ECO:0000259" key="5">
    <source>
        <dbReference type="Pfam" id="PF18253"/>
    </source>
</evidence>
<keyword evidence="1" id="KW-0677">Repeat</keyword>
<dbReference type="EMBL" id="GBEZ01018581">
    <property type="protein sequence ID" value="JAC67867.1"/>
    <property type="molecule type" value="Transcribed_RNA"/>
</dbReference>
<dbReference type="Gene3D" id="1.25.40.10">
    <property type="entry name" value="Tetratricopeptide repeat domain"/>
    <property type="match status" value="1"/>
</dbReference>
<proteinExistence type="predicted"/>
<dbReference type="PANTHER" id="PTHR45883">
    <property type="entry name" value="HSC70-INTERACTING PROTEIN"/>
    <property type="match status" value="1"/>
</dbReference>
<name>A0A061R4L2_9CHLO</name>
<dbReference type="GO" id="GO:0046983">
    <property type="term" value="F:protein dimerization activity"/>
    <property type="evidence" value="ECO:0007669"/>
    <property type="project" value="InterPro"/>
</dbReference>
<dbReference type="PROSITE" id="PS50005">
    <property type="entry name" value="TPR"/>
    <property type="match status" value="1"/>
</dbReference>
<feature type="domain" description="Hsp70-interacting protein N-terminal" evidence="5">
    <location>
        <begin position="62"/>
        <end position="91"/>
    </location>
</feature>
<dbReference type="PANTHER" id="PTHR45883:SF2">
    <property type="entry name" value="HSC70-INTERACTING PROTEIN"/>
    <property type="match status" value="1"/>
</dbReference>
<dbReference type="InterPro" id="IPR034649">
    <property type="entry name" value="Hip_N"/>
</dbReference>
<feature type="region of interest" description="Disordered" evidence="4">
    <location>
        <begin position="97"/>
        <end position="138"/>
    </location>
</feature>
<evidence type="ECO:0000256" key="1">
    <source>
        <dbReference type="ARBA" id="ARBA00022737"/>
    </source>
</evidence>
<reference evidence="6" key="1">
    <citation type="submission" date="2014-05" db="EMBL/GenBank/DDBJ databases">
        <title>The transcriptome of the halophilic microalga Tetraselmis sp. GSL018 isolated from the Great Salt Lake, Utah.</title>
        <authorList>
            <person name="Jinkerson R.E."/>
            <person name="D'Adamo S."/>
            <person name="Posewitz M.C."/>
        </authorList>
    </citation>
    <scope>NUCLEOTIDE SEQUENCE</scope>
    <source>
        <strain evidence="6">GSL018</strain>
    </source>
</reference>
<dbReference type="Pfam" id="PF18253">
    <property type="entry name" value="HipN"/>
    <property type="match status" value="1"/>
</dbReference>
<feature type="repeat" description="TPR" evidence="3">
    <location>
        <begin position="180"/>
        <end position="213"/>
    </location>
</feature>
<feature type="region of interest" description="Disordered" evidence="4">
    <location>
        <begin position="22"/>
        <end position="43"/>
    </location>
</feature>
<gene>
    <name evidence="6" type="primary">ST13</name>
    <name evidence="6" type="ORF">TSPGSL018_10060</name>
</gene>
<dbReference type="InterPro" id="IPR011990">
    <property type="entry name" value="TPR-like_helical_dom_sf"/>
</dbReference>
<evidence type="ECO:0000256" key="3">
    <source>
        <dbReference type="PROSITE-ProRule" id="PRU00339"/>
    </source>
</evidence>
<evidence type="ECO:0000256" key="4">
    <source>
        <dbReference type="SAM" id="MobiDB-lite"/>
    </source>
</evidence>
<dbReference type="InterPro" id="IPR019734">
    <property type="entry name" value="TPR_rpt"/>
</dbReference>